<gene>
    <name evidence="2" type="ORF">C8E83_0573</name>
</gene>
<comment type="caution">
    <text evidence="2">The sequence shown here is derived from an EMBL/GenBank/DDBJ whole genome shotgun (WGS) entry which is preliminary data.</text>
</comment>
<keyword evidence="1" id="KW-0472">Membrane</keyword>
<evidence type="ECO:0000313" key="3">
    <source>
        <dbReference type="Proteomes" id="UP000280008"/>
    </source>
</evidence>
<name>A0A495ICX9_9MICO</name>
<organism evidence="2 3">
    <name type="scientific">Frondihabitans australicus</name>
    <dbReference type="NCBI Taxonomy" id="386892"/>
    <lineage>
        <taxon>Bacteria</taxon>
        <taxon>Bacillati</taxon>
        <taxon>Actinomycetota</taxon>
        <taxon>Actinomycetes</taxon>
        <taxon>Micrococcales</taxon>
        <taxon>Microbacteriaceae</taxon>
        <taxon>Frondihabitans</taxon>
    </lineage>
</organism>
<evidence type="ECO:0000313" key="2">
    <source>
        <dbReference type="EMBL" id="RKR73480.1"/>
    </source>
</evidence>
<keyword evidence="3" id="KW-1185">Reference proteome</keyword>
<protein>
    <submittedName>
        <fullName evidence="2">Phospholipase D-like protein</fullName>
    </submittedName>
</protein>
<evidence type="ECO:0000256" key="1">
    <source>
        <dbReference type="SAM" id="Phobius"/>
    </source>
</evidence>
<dbReference type="AlphaFoldDB" id="A0A495ICX9"/>
<dbReference type="EMBL" id="RBKS01000001">
    <property type="protein sequence ID" value="RKR73480.1"/>
    <property type="molecule type" value="Genomic_DNA"/>
</dbReference>
<keyword evidence="1" id="KW-1133">Transmembrane helix</keyword>
<sequence length="76" mass="8478">MLRDFSATHIVVMFLSLALFVATIWATISVVRFSVMSVPTKVIWVIVLWVAPPLGVLAFGLDALFRLHRRPAMPKG</sequence>
<feature type="transmembrane region" description="Helical" evidence="1">
    <location>
        <begin position="42"/>
        <end position="65"/>
    </location>
</feature>
<accession>A0A495ICX9</accession>
<reference evidence="2 3" key="1">
    <citation type="submission" date="2018-10" db="EMBL/GenBank/DDBJ databases">
        <title>Sequencing the genomes of 1000 actinobacteria strains.</title>
        <authorList>
            <person name="Klenk H.-P."/>
        </authorList>
    </citation>
    <scope>NUCLEOTIDE SEQUENCE [LARGE SCALE GENOMIC DNA]</scope>
    <source>
        <strain evidence="2 3">DSM 17894</strain>
    </source>
</reference>
<dbReference type="RefSeq" id="WP_121368342.1">
    <property type="nucleotide sequence ID" value="NZ_RBKS01000001.1"/>
</dbReference>
<keyword evidence="1" id="KW-0812">Transmembrane</keyword>
<proteinExistence type="predicted"/>
<dbReference type="Proteomes" id="UP000280008">
    <property type="component" value="Unassembled WGS sequence"/>
</dbReference>